<dbReference type="HOGENOM" id="CLU_612920_0_0_1"/>
<feature type="signal peptide" evidence="2">
    <location>
        <begin position="1"/>
        <end position="18"/>
    </location>
</feature>
<dbReference type="OrthoDB" id="7718910at2759"/>
<keyword evidence="2" id="KW-0732">Signal</keyword>
<keyword evidence="4" id="KW-1185">Reference proteome</keyword>
<protein>
    <recommendedName>
        <fullName evidence="5">Receptor L-domain domain-containing protein</fullName>
    </recommendedName>
</protein>
<evidence type="ECO:0000313" key="3">
    <source>
        <dbReference type="EMBL" id="EDW73665.1"/>
    </source>
</evidence>
<accession>B4MNH6</accession>
<dbReference type="Proteomes" id="UP000007798">
    <property type="component" value="Unassembled WGS sequence"/>
</dbReference>
<reference evidence="3 4" key="1">
    <citation type="journal article" date="2007" name="Nature">
        <title>Evolution of genes and genomes on the Drosophila phylogeny.</title>
        <authorList>
            <consortium name="Drosophila 12 Genomes Consortium"/>
            <person name="Clark A.G."/>
            <person name="Eisen M.B."/>
            <person name="Smith D.R."/>
            <person name="Bergman C.M."/>
            <person name="Oliver B."/>
            <person name="Markow T.A."/>
            <person name="Kaufman T.C."/>
            <person name="Kellis M."/>
            <person name="Gelbart W."/>
            <person name="Iyer V.N."/>
            <person name="Pollard D.A."/>
            <person name="Sackton T.B."/>
            <person name="Larracuente A.M."/>
            <person name="Singh N.D."/>
            <person name="Abad J.P."/>
            <person name="Abt D.N."/>
            <person name="Adryan B."/>
            <person name="Aguade M."/>
            <person name="Akashi H."/>
            <person name="Anderson W.W."/>
            <person name="Aquadro C.F."/>
            <person name="Ardell D.H."/>
            <person name="Arguello R."/>
            <person name="Artieri C.G."/>
            <person name="Barbash D.A."/>
            <person name="Barker D."/>
            <person name="Barsanti P."/>
            <person name="Batterham P."/>
            <person name="Batzoglou S."/>
            <person name="Begun D."/>
            <person name="Bhutkar A."/>
            <person name="Blanco E."/>
            <person name="Bosak S.A."/>
            <person name="Bradley R.K."/>
            <person name="Brand A.D."/>
            <person name="Brent M.R."/>
            <person name="Brooks A.N."/>
            <person name="Brown R.H."/>
            <person name="Butlin R.K."/>
            <person name="Caggese C."/>
            <person name="Calvi B.R."/>
            <person name="Bernardo de Carvalho A."/>
            <person name="Caspi A."/>
            <person name="Castrezana S."/>
            <person name="Celniker S.E."/>
            <person name="Chang J.L."/>
            <person name="Chapple C."/>
            <person name="Chatterji S."/>
            <person name="Chinwalla A."/>
            <person name="Civetta A."/>
            <person name="Clifton S.W."/>
            <person name="Comeron J.M."/>
            <person name="Costello J.C."/>
            <person name="Coyne J.A."/>
            <person name="Daub J."/>
            <person name="David R.G."/>
            <person name="Delcher A.L."/>
            <person name="Delehaunty K."/>
            <person name="Do C.B."/>
            <person name="Ebling H."/>
            <person name="Edwards K."/>
            <person name="Eickbush T."/>
            <person name="Evans J.D."/>
            <person name="Filipski A."/>
            <person name="Findeiss S."/>
            <person name="Freyhult E."/>
            <person name="Fulton L."/>
            <person name="Fulton R."/>
            <person name="Garcia A.C."/>
            <person name="Gardiner A."/>
            <person name="Garfield D.A."/>
            <person name="Garvin B.E."/>
            <person name="Gibson G."/>
            <person name="Gilbert D."/>
            <person name="Gnerre S."/>
            <person name="Godfrey J."/>
            <person name="Good R."/>
            <person name="Gotea V."/>
            <person name="Gravely B."/>
            <person name="Greenberg A.J."/>
            <person name="Griffiths-Jones S."/>
            <person name="Gross S."/>
            <person name="Guigo R."/>
            <person name="Gustafson E.A."/>
            <person name="Haerty W."/>
            <person name="Hahn M.W."/>
            <person name="Halligan D.L."/>
            <person name="Halpern A.L."/>
            <person name="Halter G.M."/>
            <person name="Han M.V."/>
            <person name="Heger A."/>
            <person name="Hillier L."/>
            <person name="Hinrichs A.S."/>
            <person name="Holmes I."/>
            <person name="Hoskins R.A."/>
            <person name="Hubisz M.J."/>
            <person name="Hultmark D."/>
            <person name="Huntley M.A."/>
            <person name="Jaffe D.B."/>
            <person name="Jagadeeshan S."/>
            <person name="Jeck W.R."/>
            <person name="Johnson J."/>
            <person name="Jones C.D."/>
            <person name="Jordan W.C."/>
            <person name="Karpen G.H."/>
            <person name="Kataoka E."/>
            <person name="Keightley P.D."/>
            <person name="Kheradpour P."/>
            <person name="Kirkness E.F."/>
            <person name="Koerich L.B."/>
            <person name="Kristiansen K."/>
            <person name="Kudrna D."/>
            <person name="Kulathinal R.J."/>
            <person name="Kumar S."/>
            <person name="Kwok R."/>
            <person name="Lander E."/>
            <person name="Langley C.H."/>
            <person name="Lapoint R."/>
            <person name="Lazzaro B.P."/>
            <person name="Lee S.J."/>
            <person name="Levesque L."/>
            <person name="Li R."/>
            <person name="Lin C.F."/>
            <person name="Lin M.F."/>
            <person name="Lindblad-Toh K."/>
            <person name="Llopart A."/>
            <person name="Long M."/>
            <person name="Low L."/>
            <person name="Lozovsky E."/>
            <person name="Lu J."/>
            <person name="Luo M."/>
            <person name="Machado C.A."/>
            <person name="Makalowski W."/>
            <person name="Marzo M."/>
            <person name="Matsuda M."/>
            <person name="Matzkin L."/>
            <person name="McAllister B."/>
            <person name="McBride C.S."/>
            <person name="McKernan B."/>
            <person name="McKernan K."/>
            <person name="Mendez-Lago M."/>
            <person name="Minx P."/>
            <person name="Mollenhauer M.U."/>
            <person name="Montooth K."/>
            <person name="Mount S.M."/>
            <person name="Mu X."/>
            <person name="Myers E."/>
            <person name="Negre B."/>
            <person name="Newfeld S."/>
            <person name="Nielsen R."/>
            <person name="Noor M.A."/>
            <person name="O'Grady P."/>
            <person name="Pachter L."/>
            <person name="Papaceit M."/>
            <person name="Parisi M.J."/>
            <person name="Parisi M."/>
            <person name="Parts L."/>
            <person name="Pedersen J.S."/>
            <person name="Pesole G."/>
            <person name="Phillippy A.M."/>
            <person name="Ponting C.P."/>
            <person name="Pop M."/>
            <person name="Porcelli D."/>
            <person name="Powell J.R."/>
            <person name="Prohaska S."/>
            <person name="Pruitt K."/>
            <person name="Puig M."/>
            <person name="Quesneville H."/>
            <person name="Ram K.R."/>
            <person name="Rand D."/>
            <person name="Rasmussen M.D."/>
            <person name="Reed L.K."/>
            <person name="Reenan R."/>
            <person name="Reily A."/>
            <person name="Remington K.A."/>
            <person name="Rieger T.T."/>
            <person name="Ritchie M.G."/>
            <person name="Robin C."/>
            <person name="Rogers Y.H."/>
            <person name="Rohde C."/>
            <person name="Rozas J."/>
            <person name="Rubenfield M.J."/>
            <person name="Ruiz A."/>
            <person name="Russo S."/>
            <person name="Salzberg S.L."/>
            <person name="Sanchez-Gracia A."/>
            <person name="Saranga D.J."/>
            <person name="Sato H."/>
            <person name="Schaeffer S.W."/>
            <person name="Schatz M.C."/>
            <person name="Schlenke T."/>
            <person name="Schwartz R."/>
            <person name="Segarra C."/>
            <person name="Singh R.S."/>
            <person name="Sirot L."/>
            <person name="Sirota M."/>
            <person name="Sisneros N.B."/>
            <person name="Smith C.D."/>
            <person name="Smith T.F."/>
            <person name="Spieth J."/>
            <person name="Stage D.E."/>
            <person name="Stark A."/>
            <person name="Stephan W."/>
            <person name="Strausberg R.L."/>
            <person name="Strempel S."/>
            <person name="Sturgill D."/>
            <person name="Sutton G."/>
            <person name="Sutton G.G."/>
            <person name="Tao W."/>
            <person name="Teichmann S."/>
            <person name="Tobari Y.N."/>
            <person name="Tomimura Y."/>
            <person name="Tsolas J.M."/>
            <person name="Valente V.L."/>
            <person name="Venter E."/>
            <person name="Venter J.C."/>
            <person name="Vicario S."/>
            <person name="Vieira F.G."/>
            <person name="Vilella A.J."/>
            <person name="Villasante A."/>
            <person name="Walenz B."/>
            <person name="Wang J."/>
            <person name="Wasserman M."/>
            <person name="Watts T."/>
            <person name="Wilson D."/>
            <person name="Wilson R.K."/>
            <person name="Wing R.A."/>
            <person name="Wolfner M.F."/>
            <person name="Wong A."/>
            <person name="Wong G.K."/>
            <person name="Wu C.I."/>
            <person name="Wu G."/>
            <person name="Yamamoto D."/>
            <person name="Yang H.P."/>
            <person name="Yang S.P."/>
            <person name="Yorke J.A."/>
            <person name="Yoshida K."/>
            <person name="Zdobnov E."/>
            <person name="Zhang P."/>
            <person name="Zhang Y."/>
            <person name="Zimin A.V."/>
            <person name="Baldwin J."/>
            <person name="Abdouelleil A."/>
            <person name="Abdulkadir J."/>
            <person name="Abebe A."/>
            <person name="Abera B."/>
            <person name="Abreu J."/>
            <person name="Acer S.C."/>
            <person name="Aftuck L."/>
            <person name="Alexander A."/>
            <person name="An P."/>
            <person name="Anderson E."/>
            <person name="Anderson S."/>
            <person name="Arachi H."/>
            <person name="Azer M."/>
            <person name="Bachantsang P."/>
            <person name="Barry A."/>
            <person name="Bayul T."/>
            <person name="Berlin A."/>
            <person name="Bessette D."/>
            <person name="Bloom T."/>
            <person name="Blye J."/>
            <person name="Boguslavskiy L."/>
            <person name="Bonnet C."/>
            <person name="Boukhgalter B."/>
            <person name="Bourzgui I."/>
            <person name="Brown A."/>
            <person name="Cahill P."/>
            <person name="Channer S."/>
            <person name="Cheshatsang Y."/>
            <person name="Chuda L."/>
            <person name="Citroen M."/>
            <person name="Collymore A."/>
            <person name="Cooke P."/>
            <person name="Costello M."/>
            <person name="D'Aco K."/>
            <person name="Daza R."/>
            <person name="De Haan G."/>
            <person name="DeGray S."/>
            <person name="DeMaso C."/>
            <person name="Dhargay N."/>
            <person name="Dooley K."/>
            <person name="Dooley E."/>
            <person name="Doricent M."/>
            <person name="Dorje P."/>
            <person name="Dorjee K."/>
            <person name="Dupes A."/>
            <person name="Elong R."/>
            <person name="Falk J."/>
            <person name="Farina A."/>
            <person name="Faro S."/>
            <person name="Ferguson D."/>
            <person name="Fisher S."/>
            <person name="Foley C.D."/>
            <person name="Franke A."/>
            <person name="Friedrich D."/>
            <person name="Gadbois L."/>
            <person name="Gearin G."/>
            <person name="Gearin C.R."/>
            <person name="Giannoukos G."/>
            <person name="Goode T."/>
            <person name="Graham J."/>
            <person name="Grandbois E."/>
            <person name="Grewal S."/>
            <person name="Gyaltsen K."/>
            <person name="Hafez N."/>
            <person name="Hagos B."/>
            <person name="Hall J."/>
            <person name="Henson C."/>
            <person name="Hollinger A."/>
            <person name="Honan T."/>
            <person name="Huard M.D."/>
            <person name="Hughes L."/>
            <person name="Hurhula B."/>
            <person name="Husby M.E."/>
            <person name="Kamat A."/>
            <person name="Kanga B."/>
            <person name="Kashin S."/>
            <person name="Khazanovich D."/>
            <person name="Kisner P."/>
            <person name="Lance K."/>
            <person name="Lara M."/>
            <person name="Lee W."/>
            <person name="Lennon N."/>
            <person name="Letendre F."/>
            <person name="LeVine R."/>
            <person name="Lipovsky A."/>
            <person name="Liu X."/>
            <person name="Liu J."/>
            <person name="Liu S."/>
            <person name="Lokyitsang T."/>
            <person name="Lokyitsang Y."/>
            <person name="Lubonja R."/>
            <person name="Lui A."/>
            <person name="MacDonald P."/>
            <person name="Magnisalis V."/>
            <person name="Maru K."/>
            <person name="Matthews C."/>
            <person name="McCusker W."/>
            <person name="McDonough S."/>
            <person name="Mehta T."/>
            <person name="Meldrim J."/>
            <person name="Meneus L."/>
            <person name="Mihai O."/>
            <person name="Mihalev A."/>
            <person name="Mihova T."/>
            <person name="Mittelman R."/>
            <person name="Mlenga V."/>
            <person name="Montmayeur A."/>
            <person name="Mulrain L."/>
            <person name="Navidi A."/>
            <person name="Naylor J."/>
            <person name="Negash T."/>
            <person name="Nguyen T."/>
            <person name="Nguyen N."/>
            <person name="Nicol R."/>
            <person name="Norbu C."/>
            <person name="Norbu N."/>
            <person name="Novod N."/>
            <person name="O'Neill B."/>
            <person name="Osman S."/>
            <person name="Markiewicz E."/>
            <person name="Oyono O.L."/>
            <person name="Patti C."/>
            <person name="Phunkhang P."/>
            <person name="Pierre F."/>
            <person name="Priest M."/>
            <person name="Raghuraman S."/>
            <person name="Rege F."/>
            <person name="Reyes R."/>
            <person name="Rise C."/>
            <person name="Rogov P."/>
            <person name="Ross K."/>
            <person name="Ryan E."/>
            <person name="Settipalli S."/>
            <person name="Shea T."/>
            <person name="Sherpa N."/>
            <person name="Shi L."/>
            <person name="Shih D."/>
            <person name="Sparrow T."/>
            <person name="Spaulding J."/>
            <person name="Stalker J."/>
            <person name="Stange-Thomann N."/>
            <person name="Stavropoulos S."/>
            <person name="Stone C."/>
            <person name="Strader C."/>
            <person name="Tesfaye S."/>
            <person name="Thomson T."/>
            <person name="Thoulutsang Y."/>
            <person name="Thoulutsang D."/>
            <person name="Topham K."/>
            <person name="Topping I."/>
            <person name="Tsamla T."/>
            <person name="Vassiliev H."/>
            <person name="Vo A."/>
            <person name="Wangchuk T."/>
            <person name="Wangdi T."/>
            <person name="Weiand M."/>
            <person name="Wilkinson J."/>
            <person name="Wilson A."/>
            <person name="Yadav S."/>
            <person name="Young G."/>
            <person name="Yu Q."/>
            <person name="Zembek L."/>
            <person name="Zhong D."/>
            <person name="Zimmer A."/>
            <person name="Zwirko Z."/>
            <person name="Jaffe D.B."/>
            <person name="Alvarez P."/>
            <person name="Brockman W."/>
            <person name="Butler J."/>
            <person name="Chin C."/>
            <person name="Gnerre S."/>
            <person name="Grabherr M."/>
            <person name="Kleber M."/>
            <person name="Mauceli E."/>
            <person name="MacCallum I."/>
        </authorList>
    </citation>
    <scope>NUCLEOTIDE SEQUENCE [LARGE SCALE GENOMIC DNA]</scope>
    <source>
        <strain evidence="4">Tucson 14030-0811.24</strain>
    </source>
</reference>
<gene>
    <name evidence="3" type="primary">Dwil\GK19563</name>
    <name evidence="3" type="ORF">Dwil_GK19563</name>
</gene>
<dbReference type="KEGG" id="dwi:6639705"/>
<keyword evidence="1" id="KW-1133">Transmembrane helix</keyword>
<dbReference type="OMA" id="PWRNITN"/>
<organism evidence="3 4">
    <name type="scientific">Drosophila willistoni</name>
    <name type="common">Fruit fly</name>
    <dbReference type="NCBI Taxonomy" id="7260"/>
    <lineage>
        <taxon>Eukaryota</taxon>
        <taxon>Metazoa</taxon>
        <taxon>Ecdysozoa</taxon>
        <taxon>Arthropoda</taxon>
        <taxon>Hexapoda</taxon>
        <taxon>Insecta</taxon>
        <taxon>Pterygota</taxon>
        <taxon>Neoptera</taxon>
        <taxon>Endopterygota</taxon>
        <taxon>Diptera</taxon>
        <taxon>Brachycera</taxon>
        <taxon>Muscomorpha</taxon>
        <taxon>Ephydroidea</taxon>
        <taxon>Drosophilidae</taxon>
        <taxon>Drosophila</taxon>
        <taxon>Sophophora</taxon>
    </lineage>
</organism>
<dbReference type="AlphaFoldDB" id="B4MNH6"/>
<evidence type="ECO:0008006" key="5">
    <source>
        <dbReference type="Google" id="ProtNLM"/>
    </source>
</evidence>
<evidence type="ECO:0000313" key="4">
    <source>
        <dbReference type="Proteomes" id="UP000007798"/>
    </source>
</evidence>
<dbReference type="PhylomeDB" id="B4MNH6"/>
<sequence length="450" mass="51182">MLFRLLLIICLWLGSTCGGYVEHPNFCIETEPLLLADIGQHVVIPSEKSLNCQIIATTLTSNEKASFIDTMCADHGSLTVKQDNHHYLRLRNGELSGRGSQEDICENQAKSVLAWVPYQMVLEHYARELNPKERLTYIAKATNVEREKTELCHFRHTDLVNKVVDGLFTCVVMIFGDNFYGVEDNINVLVELEPLMYQLRNITYMPWRNTTNSYKMNLGSSVLKNPGHERKPIYGSINYSFVEKLRLNVSSIYQVDETLEKLPLLLEHRGSVLELDANGIGGLQVDEKAYFGRSMDPLSEVRVQVIGQWVDQYREFSADIYEYYGHGLRRYKQALSQAKLTLVRVDNTEPVFEAPESSNLAKASLFREPSGSSHSKLMVNGSHSNFTEWEQAVDDDSAEESSGFYGWFVVTCLLVALAIILSVFAIVRSQSRRLQERQKYEVANQNAQQP</sequence>
<proteinExistence type="predicted"/>
<feature type="transmembrane region" description="Helical" evidence="1">
    <location>
        <begin position="404"/>
        <end position="427"/>
    </location>
</feature>
<dbReference type="EMBL" id="CH963848">
    <property type="protein sequence ID" value="EDW73665.1"/>
    <property type="molecule type" value="Genomic_DNA"/>
</dbReference>
<evidence type="ECO:0000256" key="1">
    <source>
        <dbReference type="SAM" id="Phobius"/>
    </source>
</evidence>
<feature type="chain" id="PRO_5002815451" description="Receptor L-domain domain-containing protein" evidence="2">
    <location>
        <begin position="19"/>
        <end position="450"/>
    </location>
</feature>
<dbReference type="FunCoup" id="B4MNH6">
    <property type="interactions" value="1"/>
</dbReference>
<keyword evidence="1" id="KW-0472">Membrane</keyword>
<keyword evidence="1" id="KW-0812">Transmembrane</keyword>
<evidence type="ECO:0000256" key="2">
    <source>
        <dbReference type="SAM" id="SignalP"/>
    </source>
</evidence>
<dbReference type="eggNOG" id="ENOG502T76E">
    <property type="taxonomic scope" value="Eukaryota"/>
</dbReference>
<dbReference type="InParanoid" id="B4MNH6"/>
<dbReference type="STRING" id="7260.B4MNH6"/>
<name>B4MNH6_DROWI</name>